<proteinExistence type="predicted"/>
<evidence type="ECO:0000313" key="5">
    <source>
        <dbReference type="Proteomes" id="UP000671828"/>
    </source>
</evidence>
<evidence type="ECO:0000313" key="6">
    <source>
        <dbReference type="Proteomes" id="UP001195724"/>
    </source>
</evidence>
<dbReference type="Pfam" id="PF14280">
    <property type="entry name" value="DUF4365"/>
    <property type="match status" value="1"/>
</dbReference>
<dbReference type="SUPFAM" id="SSF48371">
    <property type="entry name" value="ARM repeat"/>
    <property type="match status" value="1"/>
</dbReference>
<dbReference type="AlphaFoldDB" id="A0A8T8HWE3"/>
<dbReference type="RefSeq" id="WP_204844925.1">
    <property type="nucleotide sequence ID" value="NZ_JAFBCL010000001.1"/>
</dbReference>
<reference evidence="4" key="2">
    <citation type="submission" date="2021-04" db="EMBL/GenBank/DDBJ databases">
        <title>Saccharothrix algeriensis WGS.</title>
        <authorList>
            <person name="Stuskova K."/>
            <person name="Hakalova E."/>
            <person name="Tebbal A.B."/>
            <person name="Eichmeier A."/>
        </authorList>
    </citation>
    <scope>NUCLEOTIDE SEQUENCE</scope>
    <source>
        <strain evidence="4">NRRL B-24137</strain>
    </source>
</reference>
<accession>A0A8T8HWE3</accession>
<dbReference type="Proteomes" id="UP001195724">
    <property type="component" value="Unassembled WGS sequence"/>
</dbReference>
<dbReference type="InterPro" id="IPR016024">
    <property type="entry name" value="ARM-type_fold"/>
</dbReference>
<evidence type="ECO:0000259" key="2">
    <source>
        <dbReference type="Pfam" id="PF14280"/>
    </source>
</evidence>
<dbReference type="InterPro" id="IPR011990">
    <property type="entry name" value="TPR-like_helical_dom_sf"/>
</dbReference>
<dbReference type="EMBL" id="JAFBCL010000001">
    <property type="protein sequence ID" value="MBM7814380.1"/>
    <property type="molecule type" value="Genomic_DNA"/>
</dbReference>
<feature type="region of interest" description="Disordered" evidence="1">
    <location>
        <begin position="886"/>
        <end position="906"/>
    </location>
</feature>
<dbReference type="InterPro" id="IPR025375">
    <property type="entry name" value="DUF4365"/>
</dbReference>
<organism evidence="4 5">
    <name type="scientific">Saccharothrix algeriensis</name>
    <dbReference type="NCBI Taxonomy" id="173560"/>
    <lineage>
        <taxon>Bacteria</taxon>
        <taxon>Bacillati</taxon>
        <taxon>Actinomycetota</taxon>
        <taxon>Actinomycetes</taxon>
        <taxon>Pseudonocardiales</taxon>
        <taxon>Pseudonocardiaceae</taxon>
        <taxon>Saccharothrix</taxon>
    </lineage>
</organism>
<protein>
    <submittedName>
        <fullName evidence="4">DUF4365 domain-containing protein</fullName>
    </submittedName>
    <submittedName>
        <fullName evidence="3">Tetratricopeptide (TPR) repeat protein</fullName>
    </submittedName>
</protein>
<dbReference type="EMBL" id="CP072788">
    <property type="protein sequence ID" value="QTR02701.1"/>
    <property type="molecule type" value="Genomic_DNA"/>
</dbReference>
<dbReference type="SUPFAM" id="SSF48452">
    <property type="entry name" value="TPR-like"/>
    <property type="match status" value="1"/>
</dbReference>
<evidence type="ECO:0000256" key="1">
    <source>
        <dbReference type="SAM" id="MobiDB-lite"/>
    </source>
</evidence>
<keyword evidence="6" id="KW-1185">Reference proteome</keyword>
<gene>
    <name evidence="4" type="ORF">J7S33_27180</name>
    <name evidence="3" type="ORF">JOE68_005245</name>
</gene>
<reference evidence="3 6" key="1">
    <citation type="submission" date="2021-01" db="EMBL/GenBank/DDBJ databases">
        <title>Sequencing the genomes of 1000 actinobacteria strains.</title>
        <authorList>
            <person name="Klenk H.-P."/>
        </authorList>
    </citation>
    <scope>NUCLEOTIDE SEQUENCE [LARGE SCALE GENOMIC DNA]</scope>
    <source>
        <strain evidence="3 6">DSM 44581</strain>
    </source>
</reference>
<feature type="domain" description="DUF4365" evidence="2">
    <location>
        <begin position="5"/>
        <end position="123"/>
    </location>
</feature>
<evidence type="ECO:0000313" key="4">
    <source>
        <dbReference type="EMBL" id="QTR02701.1"/>
    </source>
</evidence>
<dbReference type="Proteomes" id="UP000671828">
    <property type="component" value="Chromosome"/>
</dbReference>
<name>A0A8T8HWE3_9PSEU</name>
<sequence>MAKAPDHDLGTDLFLLVRDDRLLDLGLVAGVQVKTGESWFGESRRDRSGEVTGWWFRDDDRKHVDYWLAHTLPHLLVLHDLDSATSYWVHVTSEAVVSTGSGAKILVPRHSTVDEAHRDALLAAAGTVRPPAVWEGSAWAGSDAILPKNLLRHALLTPRLVAPHPNAGVTQAIGPEQAVALIVEARSQMIEEFAARHPPVPGLELAGSSSDWGWRFAAALAERTLTGAIDDLLSCVDTADTPFTRAAATAAAAAALLERAQPDQALELLDAALARDDSLPVDHAWLTVQHARACMEIGRIDQAREDAVHVQRVRLGNGEDVTATAIAGVATQMLFNLADWGTRDVQEVITGSDTISVWWRYQRIAAGATSVIDREFTTWSRRSALVFGAEDVANNRLFTASLMASHTGDHAAWRRLHSLNTKQALLRVGRTTDPEQARILLDALRVDGDHKALDIAVKRLVSDGPAPAVTAAATEIDFAHWTRTTAPANLTLLQRGGDVLDSPTASATVGWLLATLHAPQEFLERTTPTFRPGHRLIDTLAAVVPAAAPAEQLTVIDTVLTMPPQPDQLTATSWARVVHALPENMWTPALAAHATTTAASHHDVLRLALLAVAAPVDETARQQLLTEIRDEHSLDALAALRDVTALPDDVVADLISMLEPRIHGLIDGALHGSYSTYIHDFGRALAVLNTTHPEVARWEPLYALLSEPQVTADDKTGACIVLARRADHVPQEVRERLVDIVTVMLDHPIAPIDRIENHPGVLGPAAELATALGHHLATPHDLVTKLLAGRPEQRAWSASTAAHLPTSAAVGVLTVLAQDLHPTVRASAAAMLARLVATGTQDTLAISALQNCLVDTGTLVPLAIADTLANTPNPSDAVTDIRQTLTTHRSARVRATAGRRETQHTG</sequence>
<evidence type="ECO:0000313" key="3">
    <source>
        <dbReference type="EMBL" id="MBM7814380.1"/>
    </source>
</evidence>